<feature type="non-terminal residue" evidence="1">
    <location>
        <position position="85"/>
    </location>
</feature>
<name>A0A8J4WU80_CLAMG</name>
<accession>A0A8J4WU80</accession>
<protein>
    <submittedName>
        <fullName evidence="1">Uncharacterized protein</fullName>
    </submittedName>
</protein>
<evidence type="ECO:0000313" key="2">
    <source>
        <dbReference type="Proteomes" id="UP000727407"/>
    </source>
</evidence>
<evidence type="ECO:0000313" key="1">
    <source>
        <dbReference type="EMBL" id="KAF5891256.1"/>
    </source>
</evidence>
<dbReference type="EMBL" id="QNUK01000602">
    <property type="protein sequence ID" value="KAF5891256.1"/>
    <property type="molecule type" value="Genomic_DNA"/>
</dbReference>
<gene>
    <name evidence="1" type="ORF">DAT39_019041</name>
</gene>
<comment type="caution">
    <text evidence="1">The sequence shown here is derived from an EMBL/GenBank/DDBJ whole genome shotgun (WGS) entry which is preliminary data.</text>
</comment>
<organism evidence="1 2">
    <name type="scientific">Clarias magur</name>
    <name type="common">Asian catfish</name>
    <name type="synonym">Macropteronotus magur</name>
    <dbReference type="NCBI Taxonomy" id="1594786"/>
    <lineage>
        <taxon>Eukaryota</taxon>
        <taxon>Metazoa</taxon>
        <taxon>Chordata</taxon>
        <taxon>Craniata</taxon>
        <taxon>Vertebrata</taxon>
        <taxon>Euteleostomi</taxon>
        <taxon>Actinopterygii</taxon>
        <taxon>Neopterygii</taxon>
        <taxon>Teleostei</taxon>
        <taxon>Ostariophysi</taxon>
        <taxon>Siluriformes</taxon>
        <taxon>Clariidae</taxon>
        <taxon>Clarias</taxon>
    </lineage>
</organism>
<dbReference type="AlphaFoldDB" id="A0A8J4WU80"/>
<keyword evidence="2" id="KW-1185">Reference proteome</keyword>
<proteinExistence type="predicted"/>
<sequence length="85" mass="9024">MTIKMETTANNASEFLVSVLTPLQAITAGLLDIQEFSNGDELDLAGAAVTSLTPPPQKNAPNSSQHVLACVLHVDRRSYHSCVCA</sequence>
<reference evidence="1" key="1">
    <citation type="submission" date="2020-07" db="EMBL/GenBank/DDBJ databases">
        <title>Clarias magur genome sequencing, assembly and annotation.</title>
        <authorList>
            <person name="Kushwaha B."/>
            <person name="Kumar R."/>
            <person name="Das P."/>
            <person name="Joshi C.G."/>
            <person name="Kumar D."/>
            <person name="Nagpure N.S."/>
            <person name="Pandey M."/>
            <person name="Agarwal S."/>
            <person name="Srivastava S."/>
            <person name="Singh M."/>
            <person name="Sahoo L."/>
            <person name="Jayasankar P."/>
            <person name="Meher P.K."/>
            <person name="Koringa P.G."/>
            <person name="Iquebal M.A."/>
            <person name="Das S.P."/>
            <person name="Bit A."/>
            <person name="Patnaik S."/>
            <person name="Patel N."/>
            <person name="Shah T.M."/>
            <person name="Hinsu A."/>
            <person name="Jena J.K."/>
        </authorList>
    </citation>
    <scope>NUCLEOTIDE SEQUENCE</scope>
    <source>
        <strain evidence="1">CIFAMagur01</strain>
        <tissue evidence="1">Testis</tissue>
    </source>
</reference>
<dbReference type="Proteomes" id="UP000727407">
    <property type="component" value="Unassembled WGS sequence"/>
</dbReference>